<feature type="repeat" description="ANK" evidence="3">
    <location>
        <begin position="339"/>
        <end position="361"/>
    </location>
</feature>
<dbReference type="InterPro" id="IPR017946">
    <property type="entry name" value="PLC-like_Pdiesterase_TIM-brl"/>
</dbReference>
<organism evidence="6 7">
    <name type="scientific">Tuber magnatum</name>
    <name type="common">white Piedmont truffle</name>
    <dbReference type="NCBI Taxonomy" id="42249"/>
    <lineage>
        <taxon>Eukaryota</taxon>
        <taxon>Fungi</taxon>
        <taxon>Dikarya</taxon>
        <taxon>Ascomycota</taxon>
        <taxon>Pezizomycotina</taxon>
        <taxon>Pezizomycetes</taxon>
        <taxon>Pezizales</taxon>
        <taxon>Tuberaceae</taxon>
        <taxon>Tuber</taxon>
    </lineage>
</organism>
<dbReference type="AlphaFoldDB" id="A0A317SZN7"/>
<dbReference type="SMART" id="SM00248">
    <property type="entry name" value="ANK"/>
    <property type="match status" value="7"/>
</dbReference>
<dbReference type="SUPFAM" id="SSF48403">
    <property type="entry name" value="Ankyrin repeat"/>
    <property type="match status" value="1"/>
</dbReference>
<dbReference type="EMBL" id="PYWC01000013">
    <property type="protein sequence ID" value="PWW78746.1"/>
    <property type="molecule type" value="Genomic_DNA"/>
</dbReference>
<reference evidence="6 7" key="1">
    <citation type="submission" date="2018-03" db="EMBL/GenBank/DDBJ databases">
        <title>Genomes of Pezizomycetes fungi and the evolution of truffles.</title>
        <authorList>
            <person name="Murat C."/>
            <person name="Payen T."/>
            <person name="Noel B."/>
            <person name="Kuo A."/>
            <person name="Martin F.M."/>
        </authorList>
    </citation>
    <scope>NUCLEOTIDE SEQUENCE [LARGE SCALE GENOMIC DNA]</scope>
    <source>
        <strain evidence="6">091103-1</strain>
    </source>
</reference>
<dbReference type="PANTHER" id="PTHR24198">
    <property type="entry name" value="ANKYRIN REPEAT AND PROTEIN KINASE DOMAIN-CONTAINING PROTEIN"/>
    <property type="match status" value="1"/>
</dbReference>
<dbReference type="Pfam" id="PF12796">
    <property type="entry name" value="Ank_2"/>
    <property type="match status" value="3"/>
</dbReference>
<dbReference type="Gene3D" id="3.20.20.190">
    <property type="entry name" value="Phosphatidylinositol (PI) phosphodiesterase"/>
    <property type="match status" value="1"/>
</dbReference>
<dbReference type="PROSITE" id="PS50088">
    <property type="entry name" value="ANK_REPEAT"/>
    <property type="match status" value="3"/>
</dbReference>
<dbReference type="PANTHER" id="PTHR24198:SF165">
    <property type="entry name" value="ANKYRIN REPEAT-CONTAINING PROTEIN-RELATED"/>
    <property type="match status" value="1"/>
</dbReference>
<keyword evidence="7" id="KW-1185">Reference proteome</keyword>
<dbReference type="CDD" id="cd14483">
    <property type="entry name" value="SPX_PHO81_NUC-2_like"/>
    <property type="match status" value="1"/>
</dbReference>
<proteinExistence type="predicted"/>
<keyword evidence="2 3" id="KW-0040">ANK repeat</keyword>
<evidence type="ECO:0000313" key="7">
    <source>
        <dbReference type="Proteomes" id="UP000246991"/>
    </source>
</evidence>
<protein>
    <submittedName>
        <fullName evidence="6">Ankyrin repeat protein nuc-2</fullName>
    </submittedName>
</protein>
<evidence type="ECO:0000256" key="2">
    <source>
        <dbReference type="ARBA" id="ARBA00023043"/>
    </source>
</evidence>
<feature type="repeat" description="ANK" evidence="3">
    <location>
        <begin position="477"/>
        <end position="509"/>
    </location>
</feature>
<dbReference type="Gene3D" id="1.25.40.20">
    <property type="entry name" value="Ankyrin repeat-containing domain"/>
    <property type="match status" value="1"/>
</dbReference>
<keyword evidence="1" id="KW-0677">Repeat</keyword>
<sequence>MYEKLLSFPLLLKFGKTLAKRQLDIPEYAASFVNYKALKKLIKHLGVGVGPTAPPVPFQNTGSRSSGDPRATLQANRATFFFRLERELEKVNTFYLQKEEELKLRLKTLIDKKKIMQSRSQTTSKISTTYITLQEGFQQFENDLNKLQQFVEINATAFSKILKKWDKSSKSRTKELYLSRAVEVQPCFNRDVITELSDQATTSLLELEAWAEGENIAFDGKDSEQLADGRTLGSGEGEEDTELLKAVFSENTTALKEWINRLKSSGNSRQVVTRTFLAAIAEGSEESLGVLMDSGMVDFQYEDEINERNCLHEAANAKRVSVLSELLKRDVDVSRADVYGRIPLHYAAMHGHVEMVQLLVNVMSSVMSSTIDAMDHDNFTPLIHAITHNQQEVVRQLINCNARVDPRDEKDYIPLNLACQHGYCEISEILLQHRARILPDAEGLYPQHLVARSGKSVQLLMTLKQYGANPNEPDKLFQWTAVFHAASEGHVECLKTLLESGARGDILDEKGLSAMYYAAWEGHLECMQLLSAAGGALGGLGTAAPMRPSPASIASTVSGTQMTIDSDGIPDLSLPPPILPLRRYGHNFLENKTFVQLTFDETDGKPIVFYHEGKYPAARLTISSKSSDLIPRNILLPLNEDAKIVSFQIDTLDMFTIDFDIYPTFGSRVIARTVALPNAFSTQSSGHCVLPLFDTRLRAIGQISFDFQIINPFQGVPLEITHFATYWKATNQFDSHPNALITGSSLAGEYGRLCIQLTSDGVPVIYPSWSIPFSGLEVPVCSVTHAQFQKIGAQAGSEEAQQRLPNIQSLAELHFLLAYSFLTLREVLSLLPVDVHLDLNIIYPTCTEKRHHGLSGTMNANSFVDAVLTVVFDHARALKQESSDLTRSIVFSSFNSNVCTALNWKQPNCMEFPTYQLEPGDDLQGAASSARSRTSLKEAVRFASSNNLMGIICSSRLMEMVPALAQSVKVAGLVLVAHTASDPSQSIISCVDGVLSKEGVLKFEETIDM</sequence>
<dbReference type="STRING" id="42249.A0A317SZN7"/>
<dbReference type="OrthoDB" id="1577640at2759"/>
<evidence type="ECO:0000259" key="5">
    <source>
        <dbReference type="PROSITE" id="PS51704"/>
    </source>
</evidence>
<dbReference type="Pfam" id="PF03105">
    <property type="entry name" value="SPX"/>
    <property type="match status" value="2"/>
</dbReference>
<dbReference type="PROSITE" id="PS51382">
    <property type="entry name" value="SPX"/>
    <property type="match status" value="1"/>
</dbReference>
<dbReference type="Proteomes" id="UP000246991">
    <property type="component" value="Unassembled WGS sequence"/>
</dbReference>
<gene>
    <name evidence="6" type="ORF">C7212DRAFT_356141</name>
</gene>
<dbReference type="InterPro" id="IPR030395">
    <property type="entry name" value="GP_PDE_dom"/>
</dbReference>
<accession>A0A317SZN7</accession>
<dbReference type="InterPro" id="IPR036770">
    <property type="entry name" value="Ankyrin_rpt-contain_sf"/>
</dbReference>
<feature type="domain" description="GP-PDE" evidence="5">
    <location>
        <begin position="720"/>
        <end position="1009"/>
    </location>
</feature>
<comment type="caution">
    <text evidence="6">The sequence shown here is derived from an EMBL/GenBank/DDBJ whole genome shotgun (WGS) entry which is preliminary data.</text>
</comment>
<feature type="domain" description="SPX" evidence="4">
    <location>
        <begin position="12"/>
        <end position="179"/>
    </location>
</feature>
<dbReference type="SUPFAM" id="SSF51695">
    <property type="entry name" value="PLC-like phosphodiesterases"/>
    <property type="match status" value="1"/>
</dbReference>
<evidence type="ECO:0000256" key="3">
    <source>
        <dbReference type="PROSITE-ProRule" id="PRU00023"/>
    </source>
</evidence>
<dbReference type="Pfam" id="PF03009">
    <property type="entry name" value="GDPD"/>
    <property type="match status" value="1"/>
</dbReference>
<dbReference type="PROSITE" id="PS50297">
    <property type="entry name" value="ANK_REP_REGION"/>
    <property type="match status" value="1"/>
</dbReference>
<dbReference type="InterPro" id="IPR004331">
    <property type="entry name" value="SPX_dom"/>
</dbReference>
<evidence type="ECO:0000259" key="4">
    <source>
        <dbReference type="PROSITE" id="PS51382"/>
    </source>
</evidence>
<name>A0A317SZN7_9PEZI</name>
<dbReference type="InterPro" id="IPR057506">
    <property type="entry name" value="C2_GPCPD1"/>
</dbReference>
<evidence type="ECO:0000256" key="1">
    <source>
        <dbReference type="ARBA" id="ARBA00022737"/>
    </source>
</evidence>
<feature type="repeat" description="ANK" evidence="3">
    <location>
        <begin position="377"/>
        <end position="409"/>
    </location>
</feature>
<dbReference type="Pfam" id="PF25329">
    <property type="entry name" value="C2_GDE1"/>
    <property type="match status" value="1"/>
</dbReference>
<dbReference type="PROSITE" id="PS51704">
    <property type="entry name" value="GP_PDE"/>
    <property type="match status" value="1"/>
</dbReference>
<evidence type="ECO:0000313" key="6">
    <source>
        <dbReference type="EMBL" id="PWW78746.1"/>
    </source>
</evidence>
<dbReference type="InterPro" id="IPR002110">
    <property type="entry name" value="Ankyrin_rpt"/>
</dbReference>
<dbReference type="GO" id="GO:0008081">
    <property type="term" value="F:phosphoric diester hydrolase activity"/>
    <property type="evidence" value="ECO:0007669"/>
    <property type="project" value="InterPro"/>
</dbReference>
<dbReference type="GO" id="GO:0006629">
    <property type="term" value="P:lipid metabolic process"/>
    <property type="evidence" value="ECO:0007669"/>
    <property type="project" value="InterPro"/>
</dbReference>